<protein>
    <recommendedName>
        <fullName evidence="4">DUF4760 domain-containing protein</fullName>
    </recommendedName>
</protein>
<evidence type="ECO:0000313" key="2">
    <source>
        <dbReference type="EMBL" id="MUV14523.1"/>
    </source>
</evidence>
<gene>
    <name evidence="2" type="ORF">GN331_09920</name>
</gene>
<comment type="caution">
    <text evidence="2">The sequence shown here is derived from an EMBL/GenBank/DDBJ whole genome shotgun (WGS) entry which is preliminary data.</text>
</comment>
<dbReference type="InterPro" id="IPR031876">
    <property type="entry name" value="DUF4760"/>
</dbReference>
<reference evidence="2 3" key="1">
    <citation type="submission" date="2019-12" db="EMBL/GenBank/DDBJ databases">
        <authorList>
            <person name="Xu J."/>
        </authorList>
    </citation>
    <scope>NUCLEOTIDE SEQUENCE [LARGE SCALE GENOMIC DNA]</scope>
    <source>
        <strain evidence="2 3">HX-5-24</strain>
    </source>
</reference>
<evidence type="ECO:0000313" key="3">
    <source>
        <dbReference type="Proteomes" id="UP000479692"/>
    </source>
</evidence>
<keyword evidence="1" id="KW-1133">Transmembrane helix</keyword>
<dbReference type="Pfam" id="PF15956">
    <property type="entry name" value="DUF4760"/>
    <property type="match status" value="1"/>
</dbReference>
<keyword evidence="1" id="KW-0812">Transmembrane</keyword>
<accession>A0A7C9LNL5</accession>
<evidence type="ECO:0000256" key="1">
    <source>
        <dbReference type="SAM" id="Phobius"/>
    </source>
</evidence>
<dbReference type="Proteomes" id="UP000479692">
    <property type="component" value="Unassembled WGS sequence"/>
</dbReference>
<dbReference type="EMBL" id="WOXT01000002">
    <property type="protein sequence ID" value="MUV14523.1"/>
    <property type="molecule type" value="Genomic_DNA"/>
</dbReference>
<name>A0A7C9LNL5_9GAMM</name>
<evidence type="ECO:0008006" key="4">
    <source>
        <dbReference type="Google" id="ProtNLM"/>
    </source>
</evidence>
<feature type="transmembrane region" description="Helical" evidence="1">
    <location>
        <begin position="6"/>
        <end position="27"/>
    </location>
</feature>
<organism evidence="2 3">
    <name type="scientific">Noviluteimonas gilva</name>
    <dbReference type="NCBI Taxonomy" id="2682097"/>
    <lineage>
        <taxon>Bacteria</taxon>
        <taxon>Pseudomonadati</taxon>
        <taxon>Pseudomonadota</taxon>
        <taxon>Gammaproteobacteria</taxon>
        <taxon>Lysobacterales</taxon>
        <taxon>Lysobacteraceae</taxon>
        <taxon>Noviluteimonas</taxon>
    </lineage>
</organism>
<keyword evidence="3" id="KW-1185">Reference proteome</keyword>
<keyword evidence="1" id="KW-0472">Membrane</keyword>
<dbReference type="RefSeq" id="WP_156641802.1">
    <property type="nucleotide sequence ID" value="NZ_WOXT01000002.1"/>
</dbReference>
<sequence length="171" mass="20022">MDLSSLSQFAQIVGNVAVVLALCFGMAQIRQFRRQRHDAAAIELMRSIEDQQFTHAFHLIYPLPVDMPVEDFRALGPDYEEAALALGARFESMGLLVYRDSLPMHLVEEIIGGAVVLLWQRLRPWVEANRREQGHPLLFEWFQWLAERFEERGRPTQVPAYDRFRRWTPKR</sequence>
<proteinExistence type="predicted"/>
<dbReference type="AlphaFoldDB" id="A0A7C9LNL5"/>